<sequence>MMEYFKIFSTGKQQWWSQDGLAYTDEQHAGFWPESSLGEMGLDETQTAVRFVPPAQTLALINCGLYEFGDLSAVDGCSKGESERIELRRERDERWQREINDMETETILPYNPAWMHQIPHD</sequence>
<name>A0ABU8DLZ7_ERWAP</name>
<gene>
    <name evidence="1" type="ORF">V8N49_23265</name>
</gene>
<keyword evidence="2" id="KW-1185">Reference proteome</keyword>
<evidence type="ECO:0008006" key="3">
    <source>
        <dbReference type="Google" id="ProtNLM"/>
    </source>
</evidence>
<accession>A0ABU8DLZ7</accession>
<reference evidence="1 2" key="1">
    <citation type="submission" date="2024-02" db="EMBL/GenBank/DDBJ databases">
        <title>First report Erwinia aphidicola in onion in Chile.</title>
        <authorList>
            <person name="Valenzuela M."/>
            <person name="Pena M."/>
            <person name="Dutta B."/>
        </authorList>
    </citation>
    <scope>NUCLEOTIDE SEQUENCE [LARGE SCALE GENOMIC DNA]</scope>
    <source>
        <strain evidence="1 2">QCJ3A</strain>
    </source>
</reference>
<dbReference type="RefSeq" id="WP_336204267.1">
    <property type="nucleotide sequence ID" value="NZ_JBANEI010000032.1"/>
</dbReference>
<comment type="caution">
    <text evidence="1">The sequence shown here is derived from an EMBL/GenBank/DDBJ whole genome shotgun (WGS) entry which is preliminary data.</text>
</comment>
<evidence type="ECO:0000313" key="2">
    <source>
        <dbReference type="Proteomes" id="UP001306592"/>
    </source>
</evidence>
<evidence type="ECO:0000313" key="1">
    <source>
        <dbReference type="EMBL" id="MEI2684537.1"/>
    </source>
</evidence>
<dbReference type="EMBL" id="JBANEI010000032">
    <property type="protein sequence ID" value="MEI2684537.1"/>
    <property type="molecule type" value="Genomic_DNA"/>
</dbReference>
<dbReference type="Proteomes" id="UP001306592">
    <property type="component" value="Unassembled WGS sequence"/>
</dbReference>
<organism evidence="1 2">
    <name type="scientific">Erwinia aphidicola</name>
    <dbReference type="NCBI Taxonomy" id="68334"/>
    <lineage>
        <taxon>Bacteria</taxon>
        <taxon>Pseudomonadati</taxon>
        <taxon>Pseudomonadota</taxon>
        <taxon>Gammaproteobacteria</taxon>
        <taxon>Enterobacterales</taxon>
        <taxon>Erwiniaceae</taxon>
        <taxon>Erwinia</taxon>
    </lineage>
</organism>
<proteinExistence type="predicted"/>
<protein>
    <recommendedName>
        <fullName evidence="3">Virus tail fiber assembly protein lambda gpK</fullName>
    </recommendedName>
</protein>